<protein>
    <submittedName>
        <fullName evidence="1">Uncharacterized protein</fullName>
    </submittedName>
</protein>
<accession>A0AA35S649</accession>
<feature type="non-terminal residue" evidence="1">
    <location>
        <position position="96"/>
    </location>
</feature>
<name>A0AA35S649_GEOBA</name>
<keyword evidence="2" id="KW-1185">Reference proteome</keyword>
<reference evidence="1" key="1">
    <citation type="submission" date="2023-03" db="EMBL/GenBank/DDBJ databases">
        <authorList>
            <person name="Steffen K."/>
            <person name="Cardenas P."/>
        </authorList>
    </citation>
    <scope>NUCLEOTIDE SEQUENCE</scope>
</reference>
<dbReference type="AlphaFoldDB" id="A0AA35S649"/>
<evidence type="ECO:0000313" key="1">
    <source>
        <dbReference type="EMBL" id="CAI8023212.1"/>
    </source>
</evidence>
<dbReference type="Proteomes" id="UP001174909">
    <property type="component" value="Unassembled WGS sequence"/>
</dbReference>
<proteinExistence type="predicted"/>
<dbReference type="EMBL" id="CASHTH010002001">
    <property type="protein sequence ID" value="CAI8023212.1"/>
    <property type="molecule type" value="Genomic_DNA"/>
</dbReference>
<sequence length="96" mass="11317">MRWRDKGRNSVQMNYLLKTVSYQQPQNPYKTSNFTHTFCFLPSNTTYLLCIVVFPEKHHVMEHVVKLVCLVPSRSEKHHVMEHVVKLSLVAVPHAW</sequence>
<comment type="caution">
    <text evidence="1">The sequence shown here is derived from an EMBL/GenBank/DDBJ whole genome shotgun (WGS) entry which is preliminary data.</text>
</comment>
<organism evidence="1 2">
    <name type="scientific">Geodia barretti</name>
    <name type="common">Barrett's horny sponge</name>
    <dbReference type="NCBI Taxonomy" id="519541"/>
    <lineage>
        <taxon>Eukaryota</taxon>
        <taxon>Metazoa</taxon>
        <taxon>Porifera</taxon>
        <taxon>Demospongiae</taxon>
        <taxon>Heteroscleromorpha</taxon>
        <taxon>Tetractinellida</taxon>
        <taxon>Astrophorina</taxon>
        <taxon>Geodiidae</taxon>
        <taxon>Geodia</taxon>
    </lineage>
</organism>
<evidence type="ECO:0000313" key="2">
    <source>
        <dbReference type="Proteomes" id="UP001174909"/>
    </source>
</evidence>
<gene>
    <name evidence="1" type="ORF">GBAR_LOCUS13584</name>
</gene>